<keyword evidence="2" id="KW-1185">Reference proteome</keyword>
<gene>
    <name evidence="1" type="ORF">C486_08820</name>
</gene>
<dbReference type="InterPro" id="IPR045397">
    <property type="entry name" value="TumE-like"/>
</dbReference>
<accession>L9Z2A3</accession>
<reference evidence="1 2" key="1">
    <citation type="journal article" date="2014" name="PLoS Genet.">
        <title>Phylogenetically driven sequencing of extremely halophilic archaea reveals strategies for static and dynamic osmo-response.</title>
        <authorList>
            <person name="Becker E.A."/>
            <person name="Seitzer P.M."/>
            <person name="Tritt A."/>
            <person name="Larsen D."/>
            <person name="Krusor M."/>
            <person name="Yao A.I."/>
            <person name="Wu D."/>
            <person name="Madern D."/>
            <person name="Eisen J.A."/>
            <person name="Darling A.E."/>
            <person name="Facciotti M.T."/>
        </authorList>
    </citation>
    <scope>NUCLEOTIDE SEQUENCE [LARGE SCALE GENOMIC DNA]</scope>
    <source>
        <strain evidence="1 2">JCM 14663</strain>
    </source>
</reference>
<sequence length="117" mass="13510">MAPVADDLDGYSRSHVYEDGTLVRLSIRRTDDDAYPSGWRYTLHYGRLTPGPETLEDGTLCRYDNAHEDTKGHERHVVPDPEPQLIEFPGMEALYERFWDDIPKQRFGPSDTEGERL</sequence>
<evidence type="ECO:0000313" key="2">
    <source>
        <dbReference type="Proteomes" id="UP000011592"/>
    </source>
</evidence>
<organism evidence="1 2">
    <name type="scientific">Natrinema gari JCM 14663</name>
    <dbReference type="NCBI Taxonomy" id="1230459"/>
    <lineage>
        <taxon>Archaea</taxon>
        <taxon>Methanobacteriati</taxon>
        <taxon>Methanobacteriota</taxon>
        <taxon>Stenosarchaea group</taxon>
        <taxon>Halobacteria</taxon>
        <taxon>Halobacteriales</taxon>
        <taxon>Natrialbaceae</taxon>
        <taxon>Natrinema</taxon>
    </lineage>
</organism>
<dbReference type="AlphaFoldDB" id="L9Z2A3"/>
<dbReference type="Proteomes" id="UP000011592">
    <property type="component" value="Unassembled WGS sequence"/>
</dbReference>
<dbReference type="EMBL" id="AOIJ01000046">
    <property type="protein sequence ID" value="ELY80489.1"/>
    <property type="molecule type" value="Genomic_DNA"/>
</dbReference>
<protein>
    <submittedName>
        <fullName evidence="1">Uncharacterized protein</fullName>
    </submittedName>
</protein>
<dbReference type="Pfam" id="PF20126">
    <property type="entry name" value="TumE"/>
    <property type="match status" value="1"/>
</dbReference>
<dbReference type="RefSeq" id="WP_008455043.1">
    <property type="nucleotide sequence ID" value="NZ_AOIJ01000046.1"/>
</dbReference>
<proteinExistence type="predicted"/>
<name>L9Z2A3_9EURY</name>
<comment type="caution">
    <text evidence="1">The sequence shown here is derived from an EMBL/GenBank/DDBJ whole genome shotgun (WGS) entry which is preliminary data.</text>
</comment>
<dbReference type="PATRIC" id="fig|1230459.4.peg.1763"/>
<evidence type="ECO:0000313" key="1">
    <source>
        <dbReference type="EMBL" id="ELY80489.1"/>
    </source>
</evidence>